<dbReference type="Proteomes" id="UP000001396">
    <property type="component" value="Unassembled WGS sequence"/>
</dbReference>
<evidence type="ECO:0000256" key="7">
    <source>
        <dbReference type="ARBA" id="ARBA00023237"/>
    </source>
</evidence>
<dbReference type="PANTHER" id="PTHR11319:SF35">
    <property type="entry name" value="OUTER MEMBRANE PROTEIN PMPC-RELATED"/>
    <property type="match status" value="1"/>
</dbReference>
<feature type="signal peptide" evidence="8">
    <location>
        <begin position="1"/>
        <end position="18"/>
    </location>
</feature>
<dbReference type="RefSeq" id="XP_020430659.1">
    <property type="nucleotide sequence ID" value="XM_020579984.1"/>
</dbReference>
<accession>D3BKV5</accession>
<name>D3BKV5_HETP5</name>
<evidence type="ECO:0000256" key="3">
    <source>
        <dbReference type="ARBA" id="ARBA00004613"/>
    </source>
</evidence>
<organism evidence="9 10">
    <name type="scientific">Heterostelium pallidum (strain ATCC 26659 / Pp 5 / PN500)</name>
    <name type="common">Cellular slime mold</name>
    <name type="synonym">Polysphondylium pallidum</name>
    <dbReference type="NCBI Taxonomy" id="670386"/>
    <lineage>
        <taxon>Eukaryota</taxon>
        <taxon>Amoebozoa</taxon>
        <taxon>Evosea</taxon>
        <taxon>Eumycetozoa</taxon>
        <taxon>Dictyostelia</taxon>
        <taxon>Acytosteliales</taxon>
        <taxon>Acytosteliaceae</taxon>
        <taxon>Heterostelium</taxon>
    </lineage>
</organism>
<keyword evidence="6" id="KW-0472">Membrane</keyword>
<sequence length="553" mass="58143">MILHTILLVVISIATINGMSIASVKQEINEKFNANSVTQCTLNIIFTTCKPTPTGYTCPSIADCITAFSRQAQPTQSYQVLIPAGSYGQSDCPGNVGAPPLSGSLSFIGYGGLVEFQCKSTQFISIDSGDNPLNILFDSLSISGSATYNGGSIEILGNSTSPLYSNLYLLNVTGNGSYAGDYGGFASCSFARVYVINSTFVGNIAQAGGGVVFAPFGLLISLQSNYYNNSIYRTNGGAIYSSTANLINSTFTGNYAYNGGAVASIYSMDAVNSSFTKNRCSYVGGALYALSGIKVYGSTFQSNNGYYGGAIYGVNMTIDVSSFKGNQALNGGVGGAVYVAGENPGQIAISNTTFNQNSADGSGGAIYTIETSLYLINCVFKNNSANHGGGIFVSYRSSDYTEVNIISSILTDNTAVSNGGAINMFESSYGPLLVNFYKSVFDRNTAGNYAGGAYFLQYPKQLLGGVFTNSVSSETDSYTFYSESIQGVNTANITIPSEQNPYYVTVFDEQSFSYYKAIGVTGSCFNGVAKINENGYILSCSCFAGSTGPSCDN</sequence>
<evidence type="ECO:0000256" key="4">
    <source>
        <dbReference type="ARBA" id="ARBA00022525"/>
    </source>
</evidence>
<reference evidence="9 10" key="1">
    <citation type="journal article" date="2011" name="Genome Res.">
        <title>Phylogeny-wide analysis of social amoeba genomes highlights ancient origins for complex intercellular communication.</title>
        <authorList>
            <person name="Heidel A.J."/>
            <person name="Lawal H.M."/>
            <person name="Felder M."/>
            <person name="Schilde C."/>
            <person name="Helps N.R."/>
            <person name="Tunggal B."/>
            <person name="Rivero F."/>
            <person name="John U."/>
            <person name="Schleicher M."/>
            <person name="Eichinger L."/>
            <person name="Platzer M."/>
            <person name="Noegel A.A."/>
            <person name="Schaap P."/>
            <person name="Gloeckner G."/>
        </authorList>
    </citation>
    <scope>NUCLEOTIDE SEQUENCE [LARGE SCALE GENOMIC DNA]</scope>
    <source>
        <strain evidence="10">ATCC 26659 / Pp 5 / PN500</strain>
    </source>
</reference>
<dbReference type="InterPro" id="IPR011050">
    <property type="entry name" value="Pectin_lyase_fold/virulence"/>
</dbReference>
<keyword evidence="7" id="KW-0998">Cell outer membrane</keyword>
<gene>
    <name evidence="9" type="ORF">PPL_09187</name>
</gene>
<evidence type="ECO:0000313" key="10">
    <source>
        <dbReference type="Proteomes" id="UP000001396"/>
    </source>
</evidence>
<dbReference type="GO" id="GO:0005576">
    <property type="term" value="C:extracellular region"/>
    <property type="evidence" value="ECO:0007669"/>
    <property type="project" value="UniProtKB-SubCell"/>
</dbReference>
<evidence type="ECO:0000256" key="8">
    <source>
        <dbReference type="SAM" id="SignalP"/>
    </source>
</evidence>
<keyword evidence="5 8" id="KW-0732">Signal</keyword>
<dbReference type="NCBIfam" id="TIGR01376">
    <property type="entry name" value="POMP_repeat"/>
    <property type="match status" value="1"/>
</dbReference>
<dbReference type="InterPro" id="IPR003368">
    <property type="entry name" value="POMP_repeat"/>
</dbReference>
<dbReference type="EMBL" id="ADBJ01000038">
    <property type="protein sequence ID" value="EFA78535.1"/>
    <property type="molecule type" value="Genomic_DNA"/>
</dbReference>
<comment type="caution">
    <text evidence="9">The sequence shown here is derived from an EMBL/GenBank/DDBJ whole genome shotgun (WGS) entry which is preliminary data.</text>
</comment>
<dbReference type="Pfam" id="PF02415">
    <property type="entry name" value="Chlam_PMP"/>
    <property type="match status" value="2"/>
</dbReference>
<dbReference type="InParanoid" id="D3BKV5"/>
<evidence type="ECO:0000256" key="1">
    <source>
        <dbReference type="ARBA" id="ARBA00004196"/>
    </source>
</evidence>
<evidence type="ECO:0000256" key="5">
    <source>
        <dbReference type="ARBA" id="ARBA00022729"/>
    </source>
</evidence>
<protein>
    <recommendedName>
        <fullName evidence="11">EGF-like domain-containing protein</fullName>
    </recommendedName>
</protein>
<dbReference type="OMA" id="EMTNANI"/>
<evidence type="ECO:0000256" key="6">
    <source>
        <dbReference type="ARBA" id="ARBA00023136"/>
    </source>
</evidence>
<evidence type="ECO:0008006" key="11">
    <source>
        <dbReference type="Google" id="ProtNLM"/>
    </source>
</evidence>
<dbReference type="PANTHER" id="PTHR11319">
    <property type="entry name" value="G PROTEIN-COUPLED RECEPTOR-RELATED"/>
    <property type="match status" value="1"/>
</dbReference>
<dbReference type="SUPFAM" id="SSF51126">
    <property type="entry name" value="Pectin lyase-like"/>
    <property type="match status" value="2"/>
</dbReference>
<comment type="subcellular location">
    <subcellularLocation>
        <location evidence="1">Cell envelope</location>
    </subcellularLocation>
    <subcellularLocation>
        <location evidence="2">Cell outer membrane</location>
    </subcellularLocation>
    <subcellularLocation>
        <location evidence="3">Secreted</location>
    </subcellularLocation>
</comment>
<dbReference type="AlphaFoldDB" id="D3BKV5"/>
<evidence type="ECO:0000313" key="9">
    <source>
        <dbReference type="EMBL" id="EFA78535.1"/>
    </source>
</evidence>
<keyword evidence="4" id="KW-0964">Secreted</keyword>
<feature type="chain" id="PRO_5003041802" description="EGF-like domain-containing protein" evidence="8">
    <location>
        <begin position="19"/>
        <end position="553"/>
    </location>
</feature>
<keyword evidence="10" id="KW-1185">Reference proteome</keyword>
<proteinExistence type="predicted"/>
<dbReference type="GeneID" id="31364662"/>
<evidence type="ECO:0000256" key="2">
    <source>
        <dbReference type="ARBA" id="ARBA00004442"/>
    </source>
</evidence>